<dbReference type="InterPro" id="IPR006620">
    <property type="entry name" value="Pro_4_hyd_alph"/>
</dbReference>
<dbReference type="InterPro" id="IPR044862">
    <property type="entry name" value="Pro_4_hyd_alph_FE2OG_OXY"/>
</dbReference>
<dbReference type="OrthoDB" id="69177at2759"/>
<dbReference type="GO" id="GO:0004656">
    <property type="term" value="F:procollagen-proline 4-dioxygenase activity"/>
    <property type="evidence" value="ECO:0007669"/>
    <property type="project" value="TreeGrafter"/>
</dbReference>
<evidence type="ECO:0000256" key="1">
    <source>
        <dbReference type="ARBA" id="ARBA00001961"/>
    </source>
</evidence>
<feature type="domain" description="Fe2OG dioxygenase" evidence="7">
    <location>
        <begin position="123"/>
        <end position="229"/>
    </location>
</feature>
<dbReference type="Pfam" id="PF13640">
    <property type="entry name" value="2OG-FeII_Oxy_3"/>
    <property type="match status" value="1"/>
</dbReference>
<sequence>MAPKTKTAKRAAKDSSSTGQKQLPSLTRKTSLRVTELEPNQIYLIHNLFTPNECDALIRHFETHLPPQPVPAIPKRGEAFRSNDRQSMEDEAFAQRLWEVGLDKICQEQQGISEVSLPRRPVGLNSNIRVYRYRVGQKFEGHYDESVQDKVSGLWTHWTLLCYLNEDMEGGETVFYKHVSKKKKGGIISVRPEKGLALLHLHGNHCLFHEAMEVTKGAKWVLRSDVLVG</sequence>
<dbReference type="Proteomes" id="UP000605846">
    <property type="component" value="Unassembled WGS sequence"/>
</dbReference>
<protein>
    <recommendedName>
        <fullName evidence="7">Fe2OG dioxygenase domain-containing protein</fullName>
    </recommendedName>
</protein>
<keyword evidence="2" id="KW-0479">Metal-binding</keyword>
<evidence type="ECO:0000313" key="9">
    <source>
        <dbReference type="Proteomes" id="UP000605846"/>
    </source>
</evidence>
<keyword evidence="9" id="KW-1185">Reference proteome</keyword>
<accession>A0A8H7BV30</accession>
<proteinExistence type="predicted"/>
<keyword evidence="3" id="KW-0223">Dioxygenase</keyword>
<comment type="caution">
    <text evidence="8">The sequence shown here is derived from an EMBL/GenBank/DDBJ whole genome shotgun (WGS) entry which is preliminary data.</text>
</comment>
<dbReference type="PANTHER" id="PTHR10869">
    <property type="entry name" value="PROLYL 4-HYDROXYLASE ALPHA SUBUNIT"/>
    <property type="match status" value="1"/>
</dbReference>
<evidence type="ECO:0000313" key="8">
    <source>
        <dbReference type="EMBL" id="KAF7725134.1"/>
    </source>
</evidence>
<feature type="region of interest" description="Disordered" evidence="6">
    <location>
        <begin position="1"/>
        <end position="27"/>
    </location>
</feature>
<comment type="cofactor">
    <cofactor evidence="1">
        <name>L-ascorbate</name>
        <dbReference type="ChEBI" id="CHEBI:38290"/>
    </cofactor>
</comment>
<dbReference type="SMART" id="SM00702">
    <property type="entry name" value="P4Hc"/>
    <property type="match status" value="1"/>
</dbReference>
<dbReference type="PANTHER" id="PTHR10869:SF236">
    <property type="entry name" value="PROLYL 4-HYDROXYLASE ALPHA SUBUNIT DOMAIN-CONTAINING PROTEIN"/>
    <property type="match status" value="1"/>
</dbReference>
<evidence type="ECO:0000256" key="2">
    <source>
        <dbReference type="ARBA" id="ARBA00022723"/>
    </source>
</evidence>
<dbReference type="GO" id="GO:0005506">
    <property type="term" value="F:iron ion binding"/>
    <property type="evidence" value="ECO:0007669"/>
    <property type="project" value="InterPro"/>
</dbReference>
<evidence type="ECO:0000256" key="5">
    <source>
        <dbReference type="ARBA" id="ARBA00023004"/>
    </source>
</evidence>
<evidence type="ECO:0000256" key="6">
    <source>
        <dbReference type="SAM" id="MobiDB-lite"/>
    </source>
</evidence>
<dbReference type="Gene3D" id="2.60.120.620">
    <property type="entry name" value="q2cbj1_9rhob like domain"/>
    <property type="match status" value="1"/>
</dbReference>
<dbReference type="InterPro" id="IPR005123">
    <property type="entry name" value="Oxoglu/Fe-dep_dioxygenase_dom"/>
</dbReference>
<gene>
    <name evidence="8" type="ORF">EC973_000386</name>
</gene>
<feature type="compositionally biased region" description="Basic residues" evidence="6">
    <location>
        <begin position="1"/>
        <end position="10"/>
    </location>
</feature>
<dbReference type="GO" id="GO:0005783">
    <property type="term" value="C:endoplasmic reticulum"/>
    <property type="evidence" value="ECO:0007669"/>
    <property type="project" value="TreeGrafter"/>
</dbReference>
<dbReference type="EMBL" id="JABAYA010000103">
    <property type="protein sequence ID" value="KAF7725134.1"/>
    <property type="molecule type" value="Genomic_DNA"/>
</dbReference>
<keyword evidence="4" id="KW-0560">Oxidoreductase</keyword>
<evidence type="ECO:0000256" key="4">
    <source>
        <dbReference type="ARBA" id="ARBA00023002"/>
    </source>
</evidence>
<evidence type="ECO:0000256" key="3">
    <source>
        <dbReference type="ARBA" id="ARBA00022964"/>
    </source>
</evidence>
<dbReference type="InterPro" id="IPR045054">
    <property type="entry name" value="P4HA-like"/>
</dbReference>
<dbReference type="GO" id="GO:0031418">
    <property type="term" value="F:L-ascorbic acid binding"/>
    <property type="evidence" value="ECO:0007669"/>
    <property type="project" value="InterPro"/>
</dbReference>
<evidence type="ECO:0000259" key="7">
    <source>
        <dbReference type="PROSITE" id="PS51471"/>
    </source>
</evidence>
<keyword evidence="5" id="KW-0408">Iron</keyword>
<name>A0A8H7BV30_9FUNG</name>
<dbReference type="PROSITE" id="PS51471">
    <property type="entry name" value="FE2OG_OXY"/>
    <property type="match status" value="1"/>
</dbReference>
<dbReference type="AlphaFoldDB" id="A0A8H7BV30"/>
<organism evidence="8 9">
    <name type="scientific">Apophysomyces ossiformis</name>
    <dbReference type="NCBI Taxonomy" id="679940"/>
    <lineage>
        <taxon>Eukaryota</taxon>
        <taxon>Fungi</taxon>
        <taxon>Fungi incertae sedis</taxon>
        <taxon>Mucoromycota</taxon>
        <taxon>Mucoromycotina</taxon>
        <taxon>Mucoromycetes</taxon>
        <taxon>Mucorales</taxon>
        <taxon>Mucorineae</taxon>
        <taxon>Mucoraceae</taxon>
        <taxon>Apophysomyces</taxon>
    </lineage>
</organism>
<reference evidence="8" key="1">
    <citation type="submission" date="2020-01" db="EMBL/GenBank/DDBJ databases">
        <title>Genome Sequencing of Three Apophysomyces-Like Fungal Strains Confirms a Novel Fungal Genus in the Mucoromycota with divergent Burkholderia-like Endosymbiotic Bacteria.</title>
        <authorList>
            <person name="Stajich J.E."/>
            <person name="Macias A.M."/>
            <person name="Carter-House D."/>
            <person name="Lovett B."/>
            <person name="Kasson L.R."/>
            <person name="Berry K."/>
            <person name="Grigoriev I."/>
            <person name="Chang Y."/>
            <person name="Spatafora J."/>
            <person name="Kasson M.T."/>
        </authorList>
    </citation>
    <scope>NUCLEOTIDE SEQUENCE</scope>
    <source>
        <strain evidence="8">NRRL A-21654</strain>
    </source>
</reference>